<evidence type="ECO:0000313" key="2">
    <source>
        <dbReference type="Proteomes" id="UP000017973"/>
    </source>
</evidence>
<dbReference type="PATRIC" id="fig|1408254.3.peg.768"/>
<comment type="caution">
    <text evidence="1">The sequence shown here is derived from an EMBL/GenBank/DDBJ whole genome shotgun (WGS) entry which is preliminary data.</text>
</comment>
<dbReference type="Proteomes" id="UP000017973">
    <property type="component" value="Unassembled WGS sequence"/>
</dbReference>
<evidence type="ECO:0000313" key="1">
    <source>
        <dbReference type="EMBL" id="EST56443.1"/>
    </source>
</evidence>
<protein>
    <submittedName>
        <fullName evidence="1">Uncharacterized protein</fullName>
    </submittedName>
</protein>
<dbReference type="EMBL" id="AYJU01000001">
    <property type="protein sequence ID" value="EST56443.1"/>
    <property type="molecule type" value="Genomic_DNA"/>
</dbReference>
<dbReference type="eggNOG" id="ENOG5033D14">
    <property type="taxonomic scope" value="Bacteria"/>
</dbReference>
<dbReference type="STRING" id="1408254.T458_03820"/>
<accession>V6MLS6</accession>
<dbReference type="AlphaFoldDB" id="V6MLS6"/>
<proteinExistence type="predicted"/>
<organism evidence="1 2">
    <name type="scientific">Brevibacillus panacihumi W25</name>
    <dbReference type="NCBI Taxonomy" id="1408254"/>
    <lineage>
        <taxon>Bacteria</taxon>
        <taxon>Bacillati</taxon>
        <taxon>Bacillota</taxon>
        <taxon>Bacilli</taxon>
        <taxon>Bacillales</taxon>
        <taxon>Paenibacillaceae</taxon>
        <taxon>Brevibacillus</taxon>
    </lineage>
</organism>
<dbReference type="RefSeq" id="WP_023554831.1">
    <property type="nucleotide sequence ID" value="NZ_KI629782.1"/>
</dbReference>
<name>V6MLS6_9BACL</name>
<dbReference type="OrthoDB" id="2377175at2"/>
<reference evidence="1 2" key="1">
    <citation type="journal article" date="2014" name="Genome Announc.">
        <title>Draft Genome Sequence of Brevibacillus panacihumi Strain W25, a Halotolerant Hydrocarbon-Degrading Bacterium.</title>
        <authorList>
            <person name="Wang X."/>
            <person name="Jin D."/>
            <person name="Zhou L."/>
            <person name="Wu L."/>
            <person name="An W."/>
            <person name="Chen Y."/>
            <person name="Zhao L."/>
        </authorList>
    </citation>
    <scope>NUCLEOTIDE SEQUENCE [LARGE SCALE GENOMIC DNA]</scope>
    <source>
        <strain evidence="1 2">W25</strain>
    </source>
</reference>
<sequence>MEPNNPHHCCATCVHFRVEREQGKVGYRCSRLTYETRPDYRFSCWTPTKRVKRLMESRKNKDC</sequence>
<gene>
    <name evidence="1" type="ORF">T458_03820</name>
</gene>
<dbReference type="HOGENOM" id="CLU_2954347_0_0_9"/>
<keyword evidence="2" id="KW-1185">Reference proteome</keyword>